<dbReference type="Pfam" id="PF01636">
    <property type="entry name" value="APH"/>
    <property type="match status" value="1"/>
</dbReference>
<dbReference type="GO" id="GO:0004413">
    <property type="term" value="F:homoserine kinase activity"/>
    <property type="evidence" value="ECO:0007669"/>
    <property type="project" value="TreeGrafter"/>
</dbReference>
<dbReference type="PANTHER" id="PTHR21064">
    <property type="entry name" value="AMINOGLYCOSIDE PHOSPHOTRANSFERASE DOMAIN-CONTAINING PROTEIN-RELATED"/>
    <property type="match status" value="1"/>
</dbReference>
<proteinExistence type="inferred from homology"/>
<organism evidence="3 4">
    <name type="scientific">Rhodobacter xanthinilyticus</name>
    <dbReference type="NCBI Taxonomy" id="1850250"/>
    <lineage>
        <taxon>Bacteria</taxon>
        <taxon>Pseudomonadati</taxon>
        <taxon>Pseudomonadota</taxon>
        <taxon>Alphaproteobacteria</taxon>
        <taxon>Rhodobacterales</taxon>
        <taxon>Rhodobacter group</taxon>
        <taxon>Rhodobacter</taxon>
    </lineage>
</organism>
<dbReference type="Gene3D" id="3.90.1200.10">
    <property type="match status" value="1"/>
</dbReference>
<sequence>MTDAEIAAEALYYWGSAGAPLRLVWQSENVVFETRLQGGVRAALRLHRPGYQGRGGIEAELGWCAALAAAGVPVAAPIRAVDGRFTAGLPGRVVSCVAWVEGEPLGAAEDALSGSAVLAQAGAVGGLIARLHNAIDAGAAPGGRRPAWDAEGLLGEAPRWGRFWEHPDLTPSEANLLLLARRRAFETLAEARDYGPIHADVIRGNVILGPAGLTLIDFDDSGPGWRLYDLASALVQSFGDPLMGAQAVALVAGYRGERALAADQAALLPLFVALRAFASAGWVVSRTAPGDARRRAYAARAVAAGRALLEGRAPWEAR</sequence>
<evidence type="ECO:0000259" key="2">
    <source>
        <dbReference type="Pfam" id="PF01636"/>
    </source>
</evidence>
<comment type="similarity">
    <text evidence="1">Belongs to the pseudomonas-type ThrB family.</text>
</comment>
<dbReference type="InterPro" id="IPR011009">
    <property type="entry name" value="Kinase-like_dom_sf"/>
</dbReference>
<dbReference type="InterPro" id="IPR002575">
    <property type="entry name" value="Aminoglycoside_PTrfase"/>
</dbReference>
<dbReference type="InterPro" id="IPR050249">
    <property type="entry name" value="Pseudomonas-type_ThrB"/>
</dbReference>
<dbReference type="AlphaFoldDB" id="A0A1D9MF48"/>
<evidence type="ECO:0000313" key="4">
    <source>
        <dbReference type="Proteomes" id="UP000176562"/>
    </source>
</evidence>
<dbReference type="EMBL" id="CP017781">
    <property type="protein sequence ID" value="AOZ70379.1"/>
    <property type="molecule type" value="Genomic_DNA"/>
</dbReference>
<name>A0A1D9MF48_9RHOB</name>
<gene>
    <name evidence="3" type="ORF">LPB142_14455</name>
</gene>
<dbReference type="PANTHER" id="PTHR21064:SF6">
    <property type="entry name" value="AMINOGLYCOSIDE PHOSPHOTRANSFERASE DOMAIN-CONTAINING PROTEIN"/>
    <property type="match status" value="1"/>
</dbReference>
<reference evidence="3 4" key="1">
    <citation type="submission" date="2016-10" db="EMBL/GenBank/DDBJ databases">
        <title>Rhodobacter sp. LPB0142, isolated from sea water.</title>
        <authorList>
            <person name="Kim E."/>
            <person name="Yi H."/>
        </authorList>
    </citation>
    <scope>NUCLEOTIDE SEQUENCE [LARGE SCALE GENOMIC DNA]</scope>
    <source>
        <strain evidence="3 4">LPB0142</strain>
    </source>
</reference>
<evidence type="ECO:0000313" key="3">
    <source>
        <dbReference type="EMBL" id="AOZ70379.1"/>
    </source>
</evidence>
<keyword evidence="4" id="KW-1185">Reference proteome</keyword>
<feature type="domain" description="Aminoglycoside phosphotransferase" evidence="2">
    <location>
        <begin position="28"/>
        <end position="260"/>
    </location>
</feature>
<evidence type="ECO:0000256" key="1">
    <source>
        <dbReference type="ARBA" id="ARBA00038240"/>
    </source>
</evidence>
<dbReference type="STRING" id="1850250.LPB142_14455"/>
<dbReference type="RefSeq" id="WP_071166781.1">
    <property type="nucleotide sequence ID" value="NZ_CP017781.1"/>
</dbReference>
<dbReference type="SUPFAM" id="SSF56112">
    <property type="entry name" value="Protein kinase-like (PK-like)"/>
    <property type="match status" value="1"/>
</dbReference>
<dbReference type="Proteomes" id="UP000176562">
    <property type="component" value="Chromosome"/>
</dbReference>
<dbReference type="GO" id="GO:0009088">
    <property type="term" value="P:threonine biosynthetic process"/>
    <property type="evidence" value="ECO:0007669"/>
    <property type="project" value="TreeGrafter"/>
</dbReference>
<protein>
    <recommendedName>
        <fullName evidence="2">Aminoglycoside phosphotransferase domain-containing protein</fullName>
    </recommendedName>
</protein>
<dbReference type="KEGG" id="rhp:LPB142_14455"/>
<accession>A0A1D9MF48</accession>